<dbReference type="EMBL" id="BAAFSF010000004">
    <property type="protein sequence ID" value="GAB1252054.1"/>
    <property type="molecule type" value="Genomic_DNA"/>
</dbReference>
<dbReference type="InterPro" id="IPR038653">
    <property type="entry name" value="Put_CMD_sf"/>
</dbReference>
<dbReference type="RefSeq" id="WP_411915824.1">
    <property type="nucleotide sequence ID" value="NZ_BAAFSF010000004.1"/>
</dbReference>
<dbReference type="Gene3D" id="2.60.120.890">
    <property type="entry name" value="BT2081, beta-jelly-roll domain"/>
    <property type="match status" value="1"/>
</dbReference>
<dbReference type="Pfam" id="PF16410">
    <property type="entry name" value="DUF5018"/>
    <property type="match status" value="1"/>
</dbReference>
<feature type="signal peptide" evidence="1">
    <location>
        <begin position="1"/>
        <end position="23"/>
    </location>
</feature>
<reference evidence="4 5" key="1">
    <citation type="journal article" date="2025" name="Int. J. Syst. Evol. Microbiol.">
        <title>Desulfovibrio falkowii sp. nov., Porphyromonas miyakawae sp. nov., Mediterraneibacter flintii sp. nov. and Owariibacterium komagatae gen. nov., sp. nov., isolated from human faeces.</title>
        <authorList>
            <person name="Hamaguchi T."/>
            <person name="Ohara M."/>
            <person name="Hisatomi A."/>
            <person name="Sekiguchi K."/>
            <person name="Takeda J.I."/>
            <person name="Ueyama J."/>
            <person name="Ito M."/>
            <person name="Nishiwaki H."/>
            <person name="Ogi T."/>
            <person name="Hirayama M."/>
            <person name="Ohkuma M."/>
            <person name="Sakamoto M."/>
            <person name="Ohno K."/>
        </authorList>
    </citation>
    <scope>NUCLEOTIDE SEQUENCE [LARGE SCALE GENOMIC DNA]</scope>
    <source>
        <strain evidence="4 5">13CB11C</strain>
    </source>
</reference>
<keyword evidence="1" id="KW-0732">Signal</keyword>
<keyword evidence="5" id="KW-1185">Reference proteome</keyword>
<evidence type="ECO:0000313" key="4">
    <source>
        <dbReference type="EMBL" id="GAB1252054.1"/>
    </source>
</evidence>
<comment type="caution">
    <text evidence="4">The sequence shown here is derived from an EMBL/GenBank/DDBJ whole genome shotgun (WGS) entry which is preliminary data.</text>
</comment>
<name>A0ABQ0E2U2_9PORP</name>
<protein>
    <submittedName>
        <fullName evidence="4">PCMD domain-containing protein</fullName>
    </submittedName>
</protein>
<organism evidence="4 5">
    <name type="scientific">Porphyromonas miyakawae</name>
    <dbReference type="NCBI Taxonomy" id="3137470"/>
    <lineage>
        <taxon>Bacteria</taxon>
        <taxon>Pseudomonadati</taxon>
        <taxon>Bacteroidota</taxon>
        <taxon>Bacteroidia</taxon>
        <taxon>Bacteroidales</taxon>
        <taxon>Porphyromonadaceae</taxon>
        <taxon>Porphyromonas</taxon>
    </lineage>
</organism>
<dbReference type="Pfam" id="PF13201">
    <property type="entry name" value="PCMD"/>
    <property type="match status" value="1"/>
</dbReference>
<dbReference type="Proteomes" id="UP001628220">
    <property type="component" value="Unassembled WGS sequence"/>
</dbReference>
<evidence type="ECO:0000259" key="2">
    <source>
        <dbReference type="Pfam" id="PF13201"/>
    </source>
</evidence>
<dbReference type="InterPro" id="IPR032186">
    <property type="entry name" value="DUF5018"/>
</dbReference>
<gene>
    <name evidence="4" type="ORF">Tsumi_11600</name>
</gene>
<dbReference type="PROSITE" id="PS51257">
    <property type="entry name" value="PROKAR_LIPOPROTEIN"/>
    <property type="match status" value="1"/>
</dbReference>
<dbReference type="Gene3D" id="2.60.40.2340">
    <property type="match status" value="1"/>
</dbReference>
<evidence type="ECO:0000259" key="3">
    <source>
        <dbReference type="Pfam" id="PF16410"/>
    </source>
</evidence>
<proteinExistence type="predicted"/>
<sequence>MKRNVLKVWNVVLSLGAMTLLLASCSSKEQANIEADILKVQVSGVKLIREAVITNDAVTMVAAPGEDVTAVVPTFILSEGATITPANGAAQDFTNPVIYTVTAEDKVTQKKYTVSINVLPQEKKEKIVTYSFEDIRLQKDTYQVFLIKGENGAPDSEWGSSNLGYALTGMAKTPEDFPATQAADGYKGKCLKLTTKDTGEAGKMFGAPLAAGSLFLGVLDAKNIATDPLKATQFGIPVTQVPTKLTGYYKYTAGKKYMENGKEAAGKKDHFDIYGIFYEVTPEVPMLDGTNAKTSPNIVLMAQIESTGEPTEWTAFEIPFKVMNGKKVDAQKLAEGKYNFSIIISSSANGASYSGAVESTLLMDELSVHYTAE</sequence>
<feature type="domain" description="Putative carbohydrate metabolism" evidence="2">
    <location>
        <begin position="131"/>
        <end position="368"/>
    </location>
</feature>
<evidence type="ECO:0000256" key="1">
    <source>
        <dbReference type="SAM" id="SignalP"/>
    </source>
</evidence>
<feature type="domain" description="DUF5018" evidence="3">
    <location>
        <begin position="52"/>
        <end position="118"/>
    </location>
</feature>
<feature type="chain" id="PRO_5045982789" evidence="1">
    <location>
        <begin position="24"/>
        <end position="373"/>
    </location>
</feature>
<dbReference type="InterPro" id="IPR025112">
    <property type="entry name" value="PCMD"/>
</dbReference>
<accession>A0ABQ0E2U2</accession>
<evidence type="ECO:0000313" key="5">
    <source>
        <dbReference type="Proteomes" id="UP001628220"/>
    </source>
</evidence>